<protein>
    <recommendedName>
        <fullName evidence="3">Sulfotransferase family protein</fullName>
    </recommendedName>
</protein>
<keyword evidence="2" id="KW-1185">Reference proteome</keyword>
<dbReference type="InterPro" id="IPR027417">
    <property type="entry name" value="P-loop_NTPase"/>
</dbReference>
<evidence type="ECO:0000313" key="2">
    <source>
        <dbReference type="Proteomes" id="UP001642483"/>
    </source>
</evidence>
<reference evidence="1 2" key="1">
    <citation type="submission" date="2024-02" db="EMBL/GenBank/DDBJ databases">
        <authorList>
            <person name="Daric V."/>
            <person name="Darras S."/>
        </authorList>
    </citation>
    <scope>NUCLEOTIDE SEQUENCE [LARGE SCALE GENOMIC DNA]</scope>
</reference>
<dbReference type="Pfam" id="PF17784">
    <property type="entry name" value="Sulfotransfer_4"/>
    <property type="match status" value="1"/>
</dbReference>
<comment type="caution">
    <text evidence="1">The sequence shown here is derived from an EMBL/GenBank/DDBJ whole genome shotgun (WGS) entry which is preliminary data.</text>
</comment>
<evidence type="ECO:0008006" key="3">
    <source>
        <dbReference type="Google" id="ProtNLM"/>
    </source>
</evidence>
<accession>A0ABP0F5P2</accession>
<dbReference type="SUPFAM" id="SSF52540">
    <property type="entry name" value="P-loop containing nucleoside triphosphate hydrolases"/>
    <property type="match status" value="1"/>
</dbReference>
<dbReference type="Proteomes" id="UP001642483">
    <property type="component" value="Unassembled WGS sequence"/>
</dbReference>
<dbReference type="PANTHER" id="PTHR36978:SF4">
    <property type="entry name" value="P-LOOP CONTAINING NUCLEOSIDE TRIPHOSPHATE HYDROLASE PROTEIN"/>
    <property type="match status" value="1"/>
</dbReference>
<dbReference type="InterPro" id="IPR040632">
    <property type="entry name" value="Sulfotransfer_4"/>
</dbReference>
<sequence>MKVIMAGYSKTGTKSMFTALKRLGYNVYDFLEHFQYLEKDWEKIFAGNGTTDDFRRMYENVDAVTDLPAAYFWEELHKAFPNAKIILTMRESEDRWIESMIKQMKVLQHPLALMFYLSPTYHRMLRFMDNCGIVALGQVWSKACRPIWPHKINRMVMTMSYRRHNDYILKNAPKDKLLVFSVKQGWAPLCDFLGVEIPSEPFPHENIGGKKVVELEETHETFKRVNREVRASLLLLGLLGGCSCYLAFRGKITQFWS</sequence>
<evidence type="ECO:0000313" key="1">
    <source>
        <dbReference type="EMBL" id="CAK8674731.1"/>
    </source>
</evidence>
<dbReference type="PANTHER" id="PTHR36978">
    <property type="entry name" value="P-LOOP CONTAINING NUCLEOTIDE TRIPHOSPHATE HYDROLASE"/>
    <property type="match status" value="1"/>
</dbReference>
<name>A0ABP0F5P2_CLALP</name>
<dbReference type="EMBL" id="CAWYQH010000013">
    <property type="protein sequence ID" value="CAK8674731.1"/>
    <property type="molecule type" value="Genomic_DNA"/>
</dbReference>
<gene>
    <name evidence="1" type="ORF">CVLEPA_LOCUS4402</name>
</gene>
<organism evidence="1 2">
    <name type="scientific">Clavelina lepadiformis</name>
    <name type="common">Light-bulb sea squirt</name>
    <name type="synonym">Ascidia lepadiformis</name>
    <dbReference type="NCBI Taxonomy" id="159417"/>
    <lineage>
        <taxon>Eukaryota</taxon>
        <taxon>Metazoa</taxon>
        <taxon>Chordata</taxon>
        <taxon>Tunicata</taxon>
        <taxon>Ascidiacea</taxon>
        <taxon>Aplousobranchia</taxon>
        <taxon>Clavelinidae</taxon>
        <taxon>Clavelina</taxon>
    </lineage>
</organism>
<proteinExistence type="predicted"/>
<dbReference type="Gene3D" id="3.40.50.300">
    <property type="entry name" value="P-loop containing nucleotide triphosphate hydrolases"/>
    <property type="match status" value="1"/>
</dbReference>